<proteinExistence type="predicted"/>
<keyword evidence="4" id="KW-1185">Reference proteome</keyword>
<comment type="caution">
    <text evidence="3">The sequence shown here is derived from an EMBL/GenBank/DDBJ whole genome shotgun (WGS) entry which is preliminary data.</text>
</comment>
<feature type="chain" id="PRO_5042251106" evidence="2">
    <location>
        <begin position="34"/>
        <end position="332"/>
    </location>
</feature>
<dbReference type="PROSITE" id="PS51318">
    <property type="entry name" value="TAT"/>
    <property type="match status" value="1"/>
</dbReference>
<dbReference type="InterPro" id="IPR006311">
    <property type="entry name" value="TAT_signal"/>
</dbReference>
<dbReference type="EMBL" id="JAVDUI010000001">
    <property type="protein sequence ID" value="MDR6892335.1"/>
    <property type="molecule type" value="Genomic_DNA"/>
</dbReference>
<dbReference type="AlphaFoldDB" id="A0AAE3YFQ6"/>
<name>A0AAE3YFQ6_9MICC</name>
<reference evidence="3" key="1">
    <citation type="submission" date="2023-07" db="EMBL/GenBank/DDBJ databases">
        <title>Sequencing the genomes of 1000 actinobacteria strains.</title>
        <authorList>
            <person name="Klenk H.-P."/>
        </authorList>
    </citation>
    <scope>NUCLEOTIDE SEQUENCE</scope>
    <source>
        <strain evidence="3">DSM 13988</strain>
    </source>
</reference>
<sequence>MAPADGPSRRRIVAAGAWAVPVVAAASAVPASAASQRVCSKDEITGPRPEAVEKPTAADAPDTRPIKPATCHHANVSGECEGFRAAAHAWDQGQRNGGSYAERLRRYEEYLRADAAWLKANPGCGGVVPEKTPPAATFERRLVAGPLRGAATRNINGDSPSDIQVYTVFPTRRAPHEHWHVSRNSPQGEFLDPRDGAAAEFPPSFGAAGGGNVIRVTVVERSGRVKYNPKGTRFDETQGWQPPQLFASERGRGYSITRAGEPLSHFRTAYYGQPSEVDGRRAWTWELTILRRIARPQEAPCFSIQFEAADPAQVPDYEITLTSPWGDVHHHV</sequence>
<evidence type="ECO:0000256" key="1">
    <source>
        <dbReference type="SAM" id="MobiDB-lite"/>
    </source>
</evidence>
<accession>A0AAE3YFQ6</accession>
<feature type="compositionally biased region" description="Basic and acidic residues" evidence="1">
    <location>
        <begin position="39"/>
        <end position="53"/>
    </location>
</feature>
<evidence type="ECO:0000313" key="4">
    <source>
        <dbReference type="Proteomes" id="UP001247307"/>
    </source>
</evidence>
<dbReference type="RefSeq" id="WP_309851185.1">
    <property type="nucleotide sequence ID" value="NZ_JAVDUI010000001.1"/>
</dbReference>
<organism evidence="3 4">
    <name type="scientific">Falsarthrobacter nasiphocae</name>
    <dbReference type="NCBI Taxonomy" id="189863"/>
    <lineage>
        <taxon>Bacteria</taxon>
        <taxon>Bacillati</taxon>
        <taxon>Actinomycetota</taxon>
        <taxon>Actinomycetes</taxon>
        <taxon>Micrococcales</taxon>
        <taxon>Micrococcaceae</taxon>
        <taxon>Falsarthrobacter</taxon>
    </lineage>
</organism>
<dbReference type="Proteomes" id="UP001247307">
    <property type="component" value="Unassembled WGS sequence"/>
</dbReference>
<feature type="region of interest" description="Disordered" evidence="1">
    <location>
        <begin position="36"/>
        <end position="66"/>
    </location>
</feature>
<feature type="signal peptide" evidence="2">
    <location>
        <begin position="1"/>
        <end position="33"/>
    </location>
</feature>
<evidence type="ECO:0000256" key="2">
    <source>
        <dbReference type="SAM" id="SignalP"/>
    </source>
</evidence>
<gene>
    <name evidence="3" type="ORF">J2S35_001275</name>
</gene>
<keyword evidence="2" id="KW-0732">Signal</keyword>
<protein>
    <submittedName>
        <fullName evidence="3">Uncharacterized protein</fullName>
    </submittedName>
</protein>
<evidence type="ECO:0000313" key="3">
    <source>
        <dbReference type="EMBL" id="MDR6892335.1"/>
    </source>
</evidence>